<keyword evidence="1" id="KW-0812">Transmembrane</keyword>
<comment type="caution">
    <text evidence="3">The sequence shown here is derived from an EMBL/GenBank/DDBJ whole genome shotgun (WGS) entry which is preliminary data.</text>
</comment>
<keyword evidence="1" id="KW-1133">Transmembrane helix</keyword>
<dbReference type="AlphaFoldDB" id="A0A015U119"/>
<protein>
    <submittedName>
        <fullName evidence="3">Oxygen tolerance family protein</fullName>
    </submittedName>
</protein>
<evidence type="ECO:0000313" key="3">
    <source>
        <dbReference type="EMBL" id="EXY90389.1"/>
    </source>
</evidence>
<gene>
    <name evidence="3" type="ORF">M125_2920</name>
</gene>
<organism evidence="3 4">
    <name type="scientific">Bacteroides fragilis str. 3998T(B)3</name>
    <dbReference type="NCBI Taxonomy" id="1339316"/>
    <lineage>
        <taxon>Bacteria</taxon>
        <taxon>Pseudomonadati</taxon>
        <taxon>Bacteroidota</taxon>
        <taxon>Bacteroidia</taxon>
        <taxon>Bacteroidales</taxon>
        <taxon>Bacteroidaceae</taxon>
        <taxon>Bacteroides</taxon>
    </lineage>
</organism>
<feature type="chain" id="PRO_5001477371" evidence="2">
    <location>
        <begin position="21"/>
        <end position="357"/>
    </location>
</feature>
<evidence type="ECO:0000256" key="2">
    <source>
        <dbReference type="SAM" id="SignalP"/>
    </source>
</evidence>
<dbReference type="PATRIC" id="fig|1339316.3.peg.2783"/>
<keyword evidence="2" id="KW-0732">Signal</keyword>
<feature type="signal peptide" evidence="2">
    <location>
        <begin position="1"/>
        <end position="20"/>
    </location>
</feature>
<dbReference type="Proteomes" id="UP000020773">
    <property type="component" value="Unassembled WGS sequence"/>
</dbReference>
<accession>A0A015U119</accession>
<dbReference type="EMBL" id="JGDB01000181">
    <property type="protein sequence ID" value="EXY90389.1"/>
    <property type="molecule type" value="Genomic_DNA"/>
</dbReference>
<keyword evidence="1" id="KW-0472">Membrane</keyword>
<dbReference type="RefSeq" id="WP_005787923.1">
    <property type="nucleotide sequence ID" value="NZ_JGDB01000181.1"/>
</dbReference>
<sequence length="357" mass="40986">MNKYILLIVLLFLVSGRIAAQSVTVDAKIDSLQILIGEQAKVQLQVAMDAKQRAVFPSFTDTLVRGVEIVDIAKPDTQYLNDRQRMLITQEYTVTSFDSALYYIPPMGVKIDNKEYKSKALALKVYSMPVDTLHPDQFFGQKTVMKAPFAWEDWYGLIACSFLALPLLGLLIYLIIRIRDNKPIIRKVKVEPKLPPHQLAMKEIERIKTEKIWQKGQSKEYYTELTDALRTYIKNRFGFNALEMTSSEIIDKLLEFNDKEAISDLKYLFQTADLVKFAKHDPQMNENDANLINAIDFINETKQLEEENQKPQPTEITIIEKRSLRTKILLICGIVFLSAALIATFVYIGLQLYNLFG</sequence>
<evidence type="ECO:0000313" key="4">
    <source>
        <dbReference type="Proteomes" id="UP000020773"/>
    </source>
</evidence>
<reference evidence="3 4" key="1">
    <citation type="submission" date="2014-02" db="EMBL/GenBank/DDBJ databases">
        <authorList>
            <person name="Sears C."/>
            <person name="Carroll K."/>
            <person name="Sack B.R."/>
            <person name="Qadri F."/>
            <person name="Myers L.L."/>
            <person name="Chung G.-T."/>
            <person name="Escheverria P."/>
            <person name="Fraser C.M."/>
            <person name="Sadzewicz L."/>
            <person name="Shefchek K.A."/>
            <person name="Tallon L."/>
            <person name="Das S.P."/>
            <person name="Daugherty S."/>
            <person name="Mongodin E.F."/>
        </authorList>
    </citation>
    <scope>NUCLEOTIDE SEQUENCE [LARGE SCALE GENOMIC DNA]</scope>
    <source>
        <strain evidence="4">3998T(B)3</strain>
    </source>
</reference>
<evidence type="ECO:0000256" key="1">
    <source>
        <dbReference type="SAM" id="Phobius"/>
    </source>
</evidence>
<feature type="transmembrane region" description="Helical" evidence="1">
    <location>
        <begin position="328"/>
        <end position="350"/>
    </location>
</feature>
<name>A0A015U119_BACFG</name>
<feature type="transmembrane region" description="Helical" evidence="1">
    <location>
        <begin position="154"/>
        <end position="176"/>
    </location>
</feature>
<proteinExistence type="predicted"/>
<dbReference type="GeneID" id="60366240"/>